<dbReference type="Proteomes" id="UP000789901">
    <property type="component" value="Unassembled WGS sequence"/>
</dbReference>
<keyword evidence="5" id="KW-0539">Nucleus</keyword>
<keyword evidence="8" id="KW-1185">Reference proteome</keyword>
<evidence type="ECO:0000256" key="1">
    <source>
        <dbReference type="ARBA" id="ARBA00022723"/>
    </source>
</evidence>
<dbReference type="PANTHER" id="PTHR31668">
    <property type="entry name" value="GLUCOSE TRANSPORT TRANSCRIPTION REGULATOR RGT1-RELATED-RELATED"/>
    <property type="match status" value="1"/>
</dbReference>
<dbReference type="Pfam" id="PF00172">
    <property type="entry name" value="Zn_clus"/>
    <property type="match status" value="1"/>
</dbReference>
<sequence>AGPHIISQAKSKQVENLQNNVTEEQLNVIARAILICEDLVNLWNDIGYYEIVHDSRDSKAFRSNWTWIDLSHLSINPERHMKTTNLWDFLRSYIGDKNGHNYFLEAMGNYYYKEFAIVCDIYFSHLLLLTMPCSNRPKRGRYATNACTSCRKKHIKCSEGTTCTNCTLHSLECVYIKPLKKRGPRTFNRSTYVFESNFGDTASIEQELSLTSTGYQFSSPTPSYVIEENLQIQNNFVRDQEYIDTIYAMPNNYMPVNF</sequence>
<dbReference type="SMART" id="SM00066">
    <property type="entry name" value="GAL4"/>
    <property type="match status" value="1"/>
</dbReference>
<dbReference type="EMBL" id="CAJVQB010069106">
    <property type="protein sequence ID" value="CAG8842471.1"/>
    <property type="molecule type" value="Genomic_DNA"/>
</dbReference>
<dbReference type="PANTHER" id="PTHR31668:SF26">
    <property type="entry name" value="GLUCOSE TRANSPORT TRANSCRIPTION REGULATOR RGT1-RELATED"/>
    <property type="match status" value="1"/>
</dbReference>
<keyword evidence="4" id="KW-0804">Transcription</keyword>
<comment type="caution">
    <text evidence="7">The sequence shown here is derived from an EMBL/GenBank/DDBJ whole genome shotgun (WGS) entry which is preliminary data.</text>
</comment>
<feature type="non-terminal residue" evidence="7">
    <location>
        <position position="258"/>
    </location>
</feature>
<dbReference type="InterPro" id="IPR036864">
    <property type="entry name" value="Zn2-C6_fun-type_DNA-bd_sf"/>
</dbReference>
<name>A0ABN7WWQ4_GIGMA</name>
<gene>
    <name evidence="7" type="ORF">GMARGA_LOCUS36003</name>
</gene>
<dbReference type="PROSITE" id="PS00463">
    <property type="entry name" value="ZN2_CY6_FUNGAL_1"/>
    <property type="match status" value="1"/>
</dbReference>
<dbReference type="SUPFAM" id="SSF57701">
    <property type="entry name" value="Zn2/Cys6 DNA-binding domain"/>
    <property type="match status" value="1"/>
</dbReference>
<keyword evidence="3" id="KW-0238">DNA-binding</keyword>
<dbReference type="CDD" id="cd00067">
    <property type="entry name" value="GAL4"/>
    <property type="match status" value="1"/>
</dbReference>
<evidence type="ECO:0000259" key="6">
    <source>
        <dbReference type="PROSITE" id="PS50048"/>
    </source>
</evidence>
<dbReference type="PROSITE" id="PS50048">
    <property type="entry name" value="ZN2_CY6_FUNGAL_2"/>
    <property type="match status" value="1"/>
</dbReference>
<feature type="domain" description="Zn(2)-C6 fungal-type" evidence="6">
    <location>
        <begin position="146"/>
        <end position="175"/>
    </location>
</feature>
<evidence type="ECO:0000256" key="5">
    <source>
        <dbReference type="ARBA" id="ARBA00023242"/>
    </source>
</evidence>
<accession>A0ABN7WWQ4</accession>
<keyword evidence="2" id="KW-0805">Transcription regulation</keyword>
<dbReference type="InterPro" id="IPR001138">
    <property type="entry name" value="Zn2Cys6_DnaBD"/>
</dbReference>
<dbReference type="InterPro" id="IPR050797">
    <property type="entry name" value="Carb_Metab_Trans_Reg"/>
</dbReference>
<reference evidence="7 8" key="1">
    <citation type="submission" date="2021-06" db="EMBL/GenBank/DDBJ databases">
        <authorList>
            <person name="Kallberg Y."/>
            <person name="Tangrot J."/>
            <person name="Rosling A."/>
        </authorList>
    </citation>
    <scope>NUCLEOTIDE SEQUENCE [LARGE SCALE GENOMIC DNA]</scope>
    <source>
        <strain evidence="7 8">120-4 pot B 10/14</strain>
    </source>
</reference>
<dbReference type="Gene3D" id="4.10.240.10">
    <property type="entry name" value="Zn(2)-C6 fungal-type DNA-binding domain"/>
    <property type="match status" value="1"/>
</dbReference>
<protein>
    <submittedName>
        <fullName evidence="7">28227_t:CDS:1</fullName>
    </submittedName>
</protein>
<evidence type="ECO:0000313" key="8">
    <source>
        <dbReference type="Proteomes" id="UP000789901"/>
    </source>
</evidence>
<evidence type="ECO:0000256" key="3">
    <source>
        <dbReference type="ARBA" id="ARBA00023125"/>
    </source>
</evidence>
<organism evidence="7 8">
    <name type="scientific">Gigaspora margarita</name>
    <dbReference type="NCBI Taxonomy" id="4874"/>
    <lineage>
        <taxon>Eukaryota</taxon>
        <taxon>Fungi</taxon>
        <taxon>Fungi incertae sedis</taxon>
        <taxon>Mucoromycota</taxon>
        <taxon>Glomeromycotina</taxon>
        <taxon>Glomeromycetes</taxon>
        <taxon>Diversisporales</taxon>
        <taxon>Gigasporaceae</taxon>
        <taxon>Gigaspora</taxon>
    </lineage>
</organism>
<proteinExistence type="predicted"/>
<evidence type="ECO:0000256" key="4">
    <source>
        <dbReference type="ARBA" id="ARBA00023163"/>
    </source>
</evidence>
<keyword evidence="1" id="KW-0479">Metal-binding</keyword>
<evidence type="ECO:0000313" key="7">
    <source>
        <dbReference type="EMBL" id="CAG8842471.1"/>
    </source>
</evidence>
<evidence type="ECO:0000256" key="2">
    <source>
        <dbReference type="ARBA" id="ARBA00023015"/>
    </source>
</evidence>
<feature type="non-terminal residue" evidence="7">
    <location>
        <position position="1"/>
    </location>
</feature>